<dbReference type="Gene3D" id="1.10.260.40">
    <property type="entry name" value="lambda repressor-like DNA-binding domains"/>
    <property type="match status" value="1"/>
</dbReference>
<dbReference type="InterPro" id="IPR001387">
    <property type="entry name" value="Cro/C1-type_HTH"/>
</dbReference>
<dbReference type="Pfam" id="PF13443">
    <property type="entry name" value="HTH_26"/>
    <property type="match status" value="1"/>
</dbReference>
<dbReference type="Proteomes" id="UP001299046">
    <property type="component" value="Unassembled WGS sequence"/>
</dbReference>
<accession>A0ABU5YII6</accession>
<feature type="domain" description="HTH cro/C1-type" evidence="1">
    <location>
        <begin position="16"/>
        <end position="69"/>
    </location>
</feature>
<evidence type="ECO:0000313" key="3">
    <source>
        <dbReference type="Proteomes" id="UP001299046"/>
    </source>
</evidence>
<reference evidence="2 3" key="1">
    <citation type="submission" date="2023-12" db="EMBL/GenBank/DDBJ databases">
        <title>Description of new species of Mycobacterium terrae complex isolated from sewage at the Sao Paulo Zoological Park Foundation in Brazil.</title>
        <authorList>
            <person name="Romagnoli C.L."/>
            <person name="Conceicao E.C."/>
            <person name="Machado E."/>
            <person name="Barreto L.B.P.F."/>
            <person name="Sharma A."/>
            <person name="Silva N.M."/>
            <person name="Marques L.E."/>
            <person name="Juliana M.A."/>
            <person name="Lourenco M.C.S."/>
            <person name="Digiampietri L.A."/>
            <person name="Suffys P.N."/>
            <person name="Viana-Niero C."/>
        </authorList>
    </citation>
    <scope>NUCLEOTIDE SEQUENCE [LARGE SCALE GENOMIC DNA]</scope>
    <source>
        <strain evidence="2 3">MYC123</strain>
    </source>
</reference>
<dbReference type="SUPFAM" id="SSF47413">
    <property type="entry name" value="lambda repressor-like DNA-binding domains"/>
    <property type="match status" value="1"/>
</dbReference>
<dbReference type="SMART" id="SM00530">
    <property type="entry name" value="HTH_XRE"/>
    <property type="match status" value="1"/>
</dbReference>
<dbReference type="PROSITE" id="PS50943">
    <property type="entry name" value="HTH_CROC1"/>
    <property type="match status" value="1"/>
</dbReference>
<protein>
    <submittedName>
        <fullName evidence="2">DUF5919 domain-containing protein</fullName>
    </submittedName>
</protein>
<gene>
    <name evidence="2" type="ORF">KV112_08965</name>
</gene>
<name>A0ABU5YII6_9MYCO</name>
<dbReference type="RefSeq" id="WP_224863835.1">
    <property type="nucleotide sequence ID" value="NZ_JAYJJS010000005.1"/>
</dbReference>
<dbReference type="InterPro" id="IPR010982">
    <property type="entry name" value="Lambda_DNA-bd_dom_sf"/>
</dbReference>
<evidence type="ECO:0000313" key="2">
    <source>
        <dbReference type="EMBL" id="MEB3049863.1"/>
    </source>
</evidence>
<dbReference type="EMBL" id="JAYJJT010000008">
    <property type="protein sequence ID" value="MEB3049863.1"/>
    <property type="molecule type" value="Genomic_DNA"/>
</dbReference>
<dbReference type="InterPro" id="IPR045697">
    <property type="entry name" value="DUF5919"/>
</dbReference>
<dbReference type="Pfam" id="PF19319">
    <property type="entry name" value="DUF5919"/>
    <property type="match status" value="1"/>
</dbReference>
<keyword evidence="3" id="KW-1185">Reference proteome</keyword>
<dbReference type="CDD" id="cd00093">
    <property type="entry name" value="HTH_XRE"/>
    <property type="match status" value="1"/>
</dbReference>
<evidence type="ECO:0000259" key="1">
    <source>
        <dbReference type="PROSITE" id="PS50943"/>
    </source>
</evidence>
<sequence length="275" mass="29677">MAASTSIRDPASGARLTDALAAKQMTVPQLASKAGVSMKSIRRWLKGEPINRAAAYAVAQALEVPVWDIWPDLGPTNTPTTAVTVDGGEAEAALPVADHGIIDAFVSRAELTRAYPPAEILAEATRVQVMGLSLNQVVQSVSDRQLRAALDGGLELQCLFLQPYSRYVSDREAEEAHAAGVLSQLTATNIDTLKRARRHLPAEMAHRLQLRTYDAPLRFHIMVVDDSLALVQLYLPTARGTESPALVLRPTTAPPDLFTEFATVFADAWATGNEV</sequence>
<proteinExistence type="predicted"/>
<comment type="caution">
    <text evidence="2">The sequence shown here is derived from an EMBL/GenBank/DDBJ whole genome shotgun (WGS) entry which is preliminary data.</text>
</comment>
<organism evidence="2 3">
    <name type="scientific">[Mycobacterium] zoologicum</name>
    <dbReference type="NCBI Taxonomy" id="2872311"/>
    <lineage>
        <taxon>Bacteria</taxon>
        <taxon>Bacillati</taxon>
        <taxon>Actinomycetota</taxon>
        <taxon>Actinomycetes</taxon>
        <taxon>Mycobacteriales</taxon>
        <taxon>Mycobacteriaceae</taxon>
        <taxon>Mycolicibacter</taxon>
    </lineage>
</organism>